<reference evidence="7 8" key="1">
    <citation type="journal article" date="2008" name="Nature">
        <title>The genome of the model beetle and pest Tribolium castaneum.</title>
        <authorList>
            <consortium name="Tribolium Genome Sequencing Consortium"/>
            <person name="Richards S."/>
            <person name="Gibbs R.A."/>
            <person name="Weinstock G.M."/>
            <person name="Brown S.J."/>
            <person name="Denell R."/>
            <person name="Beeman R.W."/>
            <person name="Gibbs R."/>
            <person name="Beeman R.W."/>
            <person name="Brown S.J."/>
            <person name="Bucher G."/>
            <person name="Friedrich M."/>
            <person name="Grimmelikhuijzen C.J."/>
            <person name="Klingler M."/>
            <person name="Lorenzen M."/>
            <person name="Richards S."/>
            <person name="Roth S."/>
            <person name="Schroder R."/>
            <person name="Tautz D."/>
            <person name="Zdobnov E.M."/>
            <person name="Muzny D."/>
            <person name="Gibbs R.A."/>
            <person name="Weinstock G.M."/>
            <person name="Attaway T."/>
            <person name="Bell S."/>
            <person name="Buhay C.J."/>
            <person name="Chandrabose M.N."/>
            <person name="Chavez D."/>
            <person name="Clerk-Blankenburg K.P."/>
            <person name="Cree A."/>
            <person name="Dao M."/>
            <person name="Davis C."/>
            <person name="Chacko J."/>
            <person name="Dinh H."/>
            <person name="Dugan-Rocha S."/>
            <person name="Fowler G."/>
            <person name="Garner T.T."/>
            <person name="Garnes J."/>
            <person name="Gnirke A."/>
            <person name="Hawes A."/>
            <person name="Hernandez J."/>
            <person name="Hines S."/>
            <person name="Holder M."/>
            <person name="Hume J."/>
            <person name="Jhangiani S.N."/>
            <person name="Joshi V."/>
            <person name="Khan Z.M."/>
            <person name="Jackson L."/>
            <person name="Kovar C."/>
            <person name="Kowis A."/>
            <person name="Lee S."/>
            <person name="Lewis L.R."/>
            <person name="Margolis J."/>
            <person name="Morgan M."/>
            <person name="Nazareth L.V."/>
            <person name="Nguyen N."/>
            <person name="Okwuonu G."/>
            <person name="Parker D."/>
            <person name="Richards S."/>
            <person name="Ruiz S.J."/>
            <person name="Santibanez J."/>
            <person name="Savard J."/>
            <person name="Scherer S.E."/>
            <person name="Schneider B."/>
            <person name="Sodergren E."/>
            <person name="Tautz D."/>
            <person name="Vattahil S."/>
            <person name="Villasana D."/>
            <person name="White C.S."/>
            <person name="Wright R."/>
            <person name="Park Y."/>
            <person name="Beeman R.W."/>
            <person name="Lord J."/>
            <person name="Oppert B."/>
            <person name="Lorenzen M."/>
            <person name="Brown S."/>
            <person name="Wang L."/>
            <person name="Savard J."/>
            <person name="Tautz D."/>
            <person name="Richards S."/>
            <person name="Weinstock G."/>
            <person name="Gibbs R.A."/>
            <person name="Liu Y."/>
            <person name="Worley K."/>
            <person name="Weinstock G."/>
            <person name="Elsik C.G."/>
            <person name="Reese J.T."/>
            <person name="Elhaik E."/>
            <person name="Landan G."/>
            <person name="Graur D."/>
            <person name="Arensburger P."/>
            <person name="Atkinson P."/>
            <person name="Beeman R.W."/>
            <person name="Beidler J."/>
            <person name="Brown S.J."/>
            <person name="Demuth J.P."/>
            <person name="Drury D.W."/>
            <person name="Du Y.Z."/>
            <person name="Fujiwara H."/>
            <person name="Lorenzen M."/>
            <person name="Maselli V."/>
            <person name="Osanai M."/>
            <person name="Park Y."/>
            <person name="Robertson H.M."/>
            <person name="Tu Z."/>
            <person name="Wang J.J."/>
            <person name="Wang S."/>
            <person name="Richards S."/>
            <person name="Song H."/>
            <person name="Zhang L."/>
            <person name="Sodergren E."/>
            <person name="Werner D."/>
            <person name="Stanke M."/>
            <person name="Morgenstern B."/>
            <person name="Solovyev V."/>
            <person name="Kosarev P."/>
            <person name="Brown G."/>
            <person name="Chen H.C."/>
            <person name="Ermolaeva O."/>
            <person name="Hlavina W."/>
            <person name="Kapustin Y."/>
            <person name="Kiryutin B."/>
            <person name="Kitts P."/>
            <person name="Maglott D."/>
            <person name="Pruitt K."/>
            <person name="Sapojnikov V."/>
            <person name="Souvorov A."/>
            <person name="Mackey A.J."/>
            <person name="Waterhouse R.M."/>
            <person name="Wyder S."/>
            <person name="Zdobnov E.M."/>
            <person name="Zdobnov E.M."/>
            <person name="Wyder S."/>
            <person name="Kriventseva E.V."/>
            <person name="Kadowaki T."/>
            <person name="Bork P."/>
            <person name="Aranda M."/>
            <person name="Bao R."/>
            <person name="Beermann A."/>
            <person name="Berns N."/>
            <person name="Bolognesi R."/>
            <person name="Bonneton F."/>
            <person name="Bopp D."/>
            <person name="Brown S.J."/>
            <person name="Bucher G."/>
            <person name="Butts T."/>
            <person name="Chaumot A."/>
            <person name="Denell R.E."/>
            <person name="Ferrier D.E."/>
            <person name="Friedrich M."/>
            <person name="Gordon C.M."/>
            <person name="Jindra M."/>
            <person name="Klingler M."/>
            <person name="Lan Q."/>
            <person name="Lattorff H.M."/>
            <person name="Laudet V."/>
            <person name="von Levetsow C."/>
            <person name="Liu Z."/>
            <person name="Lutz R."/>
            <person name="Lynch J.A."/>
            <person name="da Fonseca R.N."/>
            <person name="Posnien N."/>
            <person name="Reuter R."/>
            <person name="Roth S."/>
            <person name="Savard J."/>
            <person name="Schinko J.B."/>
            <person name="Schmitt C."/>
            <person name="Schoppmeier M."/>
            <person name="Schroder R."/>
            <person name="Shippy T.D."/>
            <person name="Simonnet F."/>
            <person name="Marques-Souza H."/>
            <person name="Tautz D."/>
            <person name="Tomoyasu Y."/>
            <person name="Trauner J."/>
            <person name="Van der Zee M."/>
            <person name="Vervoort M."/>
            <person name="Wittkopp N."/>
            <person name="Wimmer E.A."/>
            <person name="Yang X."/>
            <person name="Jones A.K."/>
            <person name="Sattelle D.B."/>
            <person name="Ebert P.R."/>
            <person name="Nelson D."/>
            <person name="Scott J.G."/>
            <person name="Beeman R.W."/>
            <person name="Muthukrishnan S."/>
            <person name="Kramer K.J."/>
            <person name="Arakane Y."/>
            <person name="Beeman R.W."/>
            <person name="Zhu Q."/>
            <person name="Hogenkamp D."/>
            <person name="Dixit R."/>
            <person name="Oppert B."/>
            <person name="Jiang H."/>
            <person name="Zou Z."/>
            <person name="Marshall J."/>
            <person name="Elpidina E."/>
            <person name="Vinokurov K."/>
            <person name="Oppert C."/>
            <person name="Zou Z."/>
            <person name="Evans J."/>
            <person name="Lu Z."/>
            <person name="Zhao P."/>
            <person name="Sumathipala N."/>
            <person name="Altincicek B."/>
            <person name="Vilcinskas A."/>
            <person name="Williams M."/>
            <person name="Hultmark D."/>
            <person name="Hetru C."/>
            <person name="Jiang H."/>
            <person name="Grimmelikhuijzen C.J."/>
            <person name="Hauser F."/>
            <person name="Cazzamali G."/>
            <person name="Williamson M."/>
            <person name="Park Y."/>
            <person name="Li B."/>
            <person name="Tanaka Y."/>
            <person name="Predel R."/>
            <person name="Neupert S."/>
            <person name="Schachtner J."/>
            <person name="Verleyen P."/>
            <person name="Raible F."/>
            <person name="Bork P."/>
            <person name="Friedrich M."/>
            <person name="Walden K.K."/>
            <person name="Robertson H.M."/>
            <person name="Angeli S."/>
            <person name="Foret S."/>
            <person name="Bucher G."/>
            <person name="Schuetz S."/>
            <person name="Maleszka R."/>
            <person name="Wimmer E.A."/>
            <person name="Beeman R.W."/>
            <person name="Lorenzen M."/>
            <person name="Tomoyasu Y."/>
            <person name="Miller S.C."/>
            <person name="Grossmann D."/>
            <person name="Bucher G."/>
        </authorList>
    </citation>
    <scope>NUCLEOTIDE SEQUENCE [LARGE SCALE GENOMIC DNA]</scope>
    <source>
        <strain evidence="7 8">Georgia GA2</strain>
    </source>
</reference>
<dbReference type="PROSITE" id="PS00375">
    <property type="entry name" value="UDPGT"/>
    <property type="match status" value="1"/>
</dbReference>
<dbReference type="AlphaFoldDB" id="D6WQV3"/>
<dbReference type="InterPro" id="IPR002213">
    <property type="entry name" value="UDP_glucos_trans"/>
</dbReference>
<dbReference type="OrthoDB" id="5835829at2759"/>
<dbReference type="InterPro" id="IPR035595">
    <property type="entry name" value="UDP_glycos_trans_CS"/>
</dbReference>
<dbReference type="GO" id="GO:0008194">
    <property type="term" value="F:UDP-glycosyltransferase activity"/>
    <property type="evidence" value="ECO:0000318"/>
    <property type="project" value="GO_Central"/>
</dbReference>
<dbReference type="SUPFAM" id="SSF53756">
    <property type="entry name" value="UDP-Glycosyltransferase/glycogen phosphorylase"/>
    <property type="match status" value="1"/>
</dbReference>
<dbReference type="InterPro" id="IPR050271">
    <property type="entry name" value="UDP-glycosyltransferase"/>
</dbReference>
<dbReference type="GO" id="GO:0015020">
    <property type="term" value="F:glucuronosyltransferase activity"/>
    <property type="evidence" value="ECO:0007669"/>
    <property type="project" value="UniProtKB-EC"/>
</dbReference>
<feature type="transmembrane region" description="Helical" evidence="5">
    <location>
        <begin position="466"/>
        <end position="490"/>
    </location>
</feature>
<dbReference type="PANTHER" id="PTHR48043:SF159">
    <property type="entry name" value="EG:EG0003.4 PROTEIN-RELATED"/>
    <property type="match status" value="1"/>
</dbReference>
<keyword evidence="3 4" id="KW-0808">Transferase</keyword>
<keyword evidence="5" id="KW-0472">Membrane</keyword>
<protein>
    <recommendedName>
        <fullName evidence="5">UDP-glucuronosyltransferase</fullName>
        <ecNumber evidence="5">2.4.1.17</ecNumber>
    </recommendedName>
</protein>
<dbReference type="FunFam" id="3.40.50.2000:FF:000174">
    <property type="entry name" value="UDP-glucuronosyltransferase"/>
    <property type="match status" value="1"/>
</dbReference>
<accession>D6WQV3</accession>
<keyword evidence="6" id="KW-0732">Signal</keyword>
<dbReference type="FunFam" id="3.40.50.2000:FF:000050">
    <property type="entry name" value="UDP-glucuronosyltransferase"/>
    <property type="match status" value="1"/>
</dbReference>
<evidence type="ECO:0000256" key="1">
    <source>
        <dbReference type="ARBA" id="ARBA00009995"/>
    </source>
</evidence>
<dbReference type="STRING" id="7070.D6WQV3"/>
<evidence type="ECO:0000313" key="7">
    <source>
        <dbReference type="EMBL" id="EFA06497.2"/>
    </source>
</evidence>
<dbReference type="Gene3D" id="3.40.50.2000">
    <property type="entry name" value="Glycogen Phosphorylase B"/>
    <property type="match status" value="2"/>
</dbReference>
<keyword evidence="5" id="KW-1133">Transmembrane helix</keyword>
<comment type="subcellular location">
    <subcellularLocation>
        <location evidence="5">Membrane</location>
        <topology evidence="5">Single-pass membrane protein</topology>
    </subcellularLocation>
</comment>
<dbReference type="PANTHER" id="PTHR48043">
    <property type="entry name" value="EG:EG0003.4 PROTEIN-RELATED"/>
    <property type="match status" value="1"/>
</dbReference>
<dbReference type="Pfam" id="PF00201">
    <property type="entry name" value="UDPGT"/>
    <property type="match status" value="1"/>
</dbReference>
<dbReference type="HOGENOM" id="CLU_012949_0_1_1"/>
<dbReference type="EMBL" id="KQ971351">
    <property type="protein sequence ID" value="EFA06497.2"/>
    <property type="molecule type" value="Genomic_DNA"/>
</dbReference>
<evidence type="ECO:0000256" key="2">
    <source>
        <dbReference type="ARBA" id="ARBA00022676"/>
    </source>
</evidence>
<dbReference type="Proteomes" id="UP000007266">
    <property type="component" value="Linkage group 7"/>
</dbReference>
<keyword evidence="8" id="KW-1185">Reference proteome</keyword>
<dbReference type="CDD" id="cd03784">
    <property type="entry name" value="GT1_Gtf-like"/>
    <property type="match status" value="1"/>
</dbReference>
<comment type="similarity">
    <text evidence="1 4">Belongs to the UDP-glycosyltransferase family.</text>
</comment>
<name>D6WQV3_TRICA</name>
<evidence type="ECO:0000256" key="5">
    <source>
        <dbReference type="RuleBase" id="RU362059"/>
    </source>
</evidence>
<evidence type="ECO:0000313" key="8">
    <source>
        <dbReference type="Proteomes" id="UP000007266"/>
    </source>
</evidence>
<keyword evidence="2 4" id="KW-0328">Glycosyltransferase</keyword>
<comment type="catalytic activity">
    <reaction evidence="5">
        <text>glucuronate acceptor + UDP-alpha-D-glucuronate = acceptor beta-D-glucuronoside + UDP + H(+)</text>
        <dbReference type="Rhea" id="RHEA:21032"/>
        <dbReference type="ChEBI" id="CHEBI:15378"/>
        <dbReference type="ChEBI" id="CHEBI:58052"/>
        <dbReference type="ChEBI" id="CHEBI:58223"/>
        <dbReference type="ChEBI" id="CHEBI:132367"/>
        <dbReference type="ChEBI" id="CHEBI:132368"/>
        <dbReference type="EC" id="2.4.1.17"/>
    </reaction>
</comment>
<gene>
    <name evidence="7" type="primary">AUGUSTUS-3.0.2_09395</name>
    <name evidence="7" type="ORF">TcasGA2_TC009395</name>
</gene>
<reference evidence="7 8" key="2">
    <citation type="journal article" date="2010" name="Nucleic Acids Res.">
        <title>BeetleBase in 2010: revisions to provide comprehensive genomic information for Tribolium castaneum.</title>
        <authorList>
            <person name="Kim H.S."/>
            <person name="Murphy T."/>
            <person name="Xia J."/>
            <person name="Caragea D."/>
            <person name="Park Y."/>
            <person name="Beeman R.W."/>
            <person name="Lorenzen M.D."/>
            <person name="Butcher S."/>
            <person name="Manak J.R."/>
            <person name="Brown S.J."/>
        </authorList>
    </citation>
    <scope>NUCLEOTIDE SEQUENCE [LARGE SCALE GENOMIC DNA]</scope>
    <source>
        <strain evidence="7 8">Georgia GA2</strain>
    </source>
</reference>
<evidence type="ECO:0000256" key="4">
    <source>
        <dbReference type="RuleBase" id="RU003718"/>
    </source>
</evidence>
<dbReference type="eggNOG" id="KOG1192">
    <property type="taxonomic scope" value="Eukaryota"/>
</dbReference>
<dbReference type="GO" id="GO:0016020">
    <property type="term" value="C:membrane"/>
    <property type="evidence" value="ECO:0007669"/>
    <property type="project" value="UniProtKB-SubCell"/>
</dbReference>
<sequence length="502" mass="57894">MYSLTVAFLFASVSSSRILVIIPTPFYSHQSVFQPLWLELAQKGHQVTAVTANPLKTHLPNLKQIDLSFTYKLVYEDHKMQHVINTESNLLTLMRHVFVVMNNITTEQLNHPQVQELIKSDQEFDLMIVEVHIPAWFGFARKFKCPVIGVTSMDATNHVKRMVGNLNHPVYTHHVNLPFGDGLNFWQRVVCVLFELLDEFQTSYLLYPIQEKIIKNALNDPEINLSEIVKNLTLVFTNIIPGFNKVTTNLPSVVQLNGLQIKPPQVLPLELGQFLDGAAQGVIYFSLGSNVKSYLISEDLQQLLLQVFRDLPFRIVWKFEDEVANLPQNVKVVTWAPQQDILRHKNTKLFVTQGGIQSIEEAIRFKVPLLGFPFFGDQFYNVMRVKKLGIGTWLDFKTLDKEGLKTSILECINNQTYLANLEEIADLLDDPLTSLNRAVWWIEFVLRHRGAQHLRSPLADVPFYQYYLFDVVFFLVFIVFLTSFVLLKLMRRKVGYKKLKVQ</sequence>
<evidence type="ECO:0000256" key="6">
    <source>
        <dbReference type="SAM" id="SignalP"/>
    </source>
</evidence>
<feature type="signal peptide" evidence="6">
    <location>
        <begin position="1"/>
        <end position="15"/>
    </location>
</feature>
<organism evidence="7 8">
    <name type="scientific">Tribolium castaneum</name>
    <name type="common">Red flour beetle</name>
    <dbReference type="NCBI Taxonomy" id="7070"/>
    <lineage>
        <taxon>Eukaryota</taxon>
        <taxon>Metazoa</taxon>
        <taxon>Ecdysozoa</taxon>
        <taxon>Arthropoda</taxon>
        <taxon>Hexapoda</taxon>
        <taxon>Insecta</taxon>
        <taxon>Pterygota</taxon>
        <taxon>Neoptera</taxon>
        <taxon>Endopterygota</taxon>
        <taxon>Coleoptera</taxon>
        <taxon>Polyphaga</taxon>
        <taxon>Cucujiformia</taxon>
        <taxon>Tenebrionidae</taxon>
        <taxon>Tenebrionidae incertae sedis</taxon>
        <taxon>Tribolium</taxon>
    </lineage>
</organism>
<dbReference type="InParanoid" id="D6WQV3"/>
<keyword evidence="5" id="KW-0812">Transmembrane</keyword>
<dbReference type="OMA" id="HAFECAN"/>
<proteinExistence type="inferred from homology"/>
<dbReference type="EC" id="2.4.1.17" evidence="5"/>
<dbReference type="KEGG" id="tca:655067"/>
<evidence type="ECO:0000256" key="3">
    <source>
        <dbReference type="ARBA" id="ARBA00022679"/>
    </source>
</evidence>
<feature type="chain" id="PRO_5013039595" description="UDP-glucuronosyltransferase" evidence="6">
    <location>
        <begin position="16"/>
        <end position="502"/>
    </location>
</feature>